<dbReference type="OrthoDB" id="9816099at2"/>
<dbReference type="EMBL" id="JOKH01000002">
    <property type="protein sequence ID" value="KEQ17885.1"/>
    <property type="molecule type" value="Genomic_DNA"/>
</dbReference>
<dbReference type="Proteomes" id="UP000028073">
    <property type="component" value="Unassembled WGS sequence"/>
</dbReference>
<dbReference type="eggNOG" id="COG0631">
    <property type="taxonomic scope" value="Bacteria"/>
</dbReference>
<dbReference type="RefSeq" id="WP_034834813.1">
    <property type="nucleotide sequence ID" value="NZ_JOKH01000002.1"/>
</dbReference>
<reference evidence="2 3" key="1">
    <citation type="submission" date="2014-06" db="EMBL/GenBank/DDBJ databases">
        <title>Whole Genome Sequences of Three Symbiotic Endozoicomonas Bacteria.</title>
        <authorList>
            <person name="Neave M.J."/>
            <person name="Apprill A."/>
            <person name="Voolstra C.R."/>
        </authorList>
    </citation>
    <scope>NUCLEOTIDE SEQUENCE [LARGE SCALE GENOMIC DNA]</scope>
    <source>
        <strain evidence="2 3">DSM 25634</strain>
    </source>
</reference>
<name>A0A081NHG2_9GAMM</name>
<dbReference type="InterPro" id="IPR036457">
    <property type="entry name" value="PPM-type-like_dom_sf"/>
</dbReference>
<dbReference type="SUPFAM" id="SSF81606">
    <property type="entry name" value="PP2C-like"/>
    <property type="match status" value="1"/>
</dbReference>
<dbReference type="STRING" id="1137799.GZ78_09595"/>
<proteinExistence type="predicted"/>
<dbReference type="Pfam" id="PF13672">
    <property type="entry name" value="PP2C_2"/>
    <property type="match status" value="1"/>
</dbReference>
<feature type="domain" description="PPM-type phosphatase" evidence="1">
    <location>
        <begin position="4"/>
        <end position="229"/>
    </location>
</feature>
<dbReference type="SMART" id="SM00332">
    <property type="entry name" value="PP2Cc"/>
    <property type="match status" value="1"/>
</dbReference>
<evidence type="ECO:0000313" key="2">
    <source>
        <dbReference type="EMBL" id="KEQ17885.1"/>
    </source>
</evidence>
<organism evidence="2 3">
    <name type="scientific">Endozoicomonas numazuensis</name>
    <dbReference type="NCBI Taxonomy" id="1137799"/>
    <lineage>
        <taxon>Bacteria</taxon>
        <taxon>Pseudomonadati</taxon>
        <taxon>Pseudomonadota</taxon>
        <taxon>Gammaproteobacteria</taxon>
        <taxon>Oceanospirillales</taxon>
        <taxon>Endozoicomonadaceae</taxon>
        <taxon>Endozoicomonas</taxon>
    </lineage>
</organism>
<dbReference type="InterPro" id="IPR001932">
    <property type="entry name" value="PPM-type_phosphatase-like_dom"/>
</dbReference>
<dbReference type="AlphaFoldDB" id="A0A081NHG2"/>
<keyword evidence="3" id="KW-1185">Reference proteome</keyword>
<sequence length="232" mass="25694">MRWLFSRASVIGPAHVLSGLPNQDSVGIRTCRQYWAASVSDGLGSKPFSDVGSKLAVKVVLNSLHDTIDSNDHHKFVTHLYNEWLKQISPLKATDAAATCLAAFGRGGDCVRLVQLGDGAILYRSRGVTSLFTSSDNKFGNETSALGSSRRFSDWSIIDIEIPEKGDGIILMTDGISEDIEPEDFPEFMQSMYESLRRKSTRARNSWLKRELKAWPTPGHSDDKSIAVVFRN</sequence>
<accession>A0A081NHG2</accession>
<protein>
    <recommendedName>
        <fullName evidence="1">PPM-type phosphatase domain-containing protein</fullName>
    </recommendedName>
</protein>
<dbReference type="Gene3D" id="3.60.40.10">
    <property type="entry name" value="PPM-type phosphatase domain"/>
    <property type="match status" value="1"/>
</dbReference>
<evidence type="ECO:0000259" key="1">
    <source>
        <dbReference type="SMART" id="SM00332"/>
    </source>
</evidence>
<evidence type="ECO:0000313" key="3">
    <source>
        <dbReference type="Proteomes" id="UP000028073"/>
    </source>
</evidence>
<gene>
    <name evidence="2" type="ORF">GZ78_09595</name>
</gene>
<comment type="caution">
    <text evidence="2">The sequence shown here is derived from an EMBL/GenBank/DDBJ whole genome shotgun (WGS) entry which is preliminary data.</text>
</comment>